<feature type="transmembrane region" description="Helical" evidence="1">
    <location>
        <begin position="90"/>
        <end position="116"/>
    </location>
</feature>
<dbReference type="GO" id="GO:0031966">
    <property type="term" value="C:mitochondrial membrane"/>
    <property type="evidence" value="ECO:0007669"/>
    <property type="project" value="TreeGrafter"/>
</dbReference>
<keyword evidence="1" id="KW-0472">Membrane</keyword>
<evidence type="ECO:0000256" key="1">
    <source>
        <dbReference type="SAM" id="Phobius"/>
    </source>
</evidence>
<gene>
    <name evidence="2" type="ORF">PECAL_4P10880</name>
</gene>
<sequence>MLLVLRRAAPTRALCSQAQRPAFAAAACRRFATAATKEDDTVVKIYEGPLNAAVKRIRLVSLTTLATSLMLPPMALIFKSSATVSLMGKVAVGGTAMVAGVGSTAALHFCTLPFVFEMSREGDRIVATRMDILARRVTHEFREADVKREPTTLRPFVTFEAAGESFFVTKSGFADEADADLFGSNS</sequence>
<dbReference type="PANTHER" id="PTHR13281">
    <property type="entry name" value="TRANSMEMBRANE PROTEIN 70, MITOCHONDRIAL"/>
    <property type="match status" value="1"/>
</dbReference>
<name>A0A8J2ST31_9STRA</name>
<dbReference type="OrthoDB" id="46081at2759"/>
<dbReference type="AlphaFoldDB" id="A0A8J2ST31"/>
<dbReference type="Proteomes" id="UP000789595">
    <property type="component" value="Unassembled WGS sequence"/>
</dbReference>
<reference evidence="2" key="1">
    <citation type="submission" date="2021-11" db="EMBL/GenBank/DDBJ databases">
        <authorList>
            <consortium name="Genoscope - CEA"/>
            <person name="William W."/>
        </authorList>
    </citation>
    <scope>NUCLEOTIDE SEQUENCE</scope>
</reference>
<proteinExistence type="predicted"/>
<accession>A0A8J2ST31</accession>
<keyword evidence="3" id="KW-1185">Reference proteome</keyword>
<dbReference type="PANTHER" id="PTHR13281:SF0">
    <property type="entry name" value="TRANSMEMBRANE PROTEIN 70, MITOCHONDRIAL"/>
    <property type="match status" value="1"/>
</dbReference>
<evidence type="ECO:0000313" key="2">
    <source>
        <dbReference type="EMBL" id="CAH0373847.1"/>
    </source>
</evidence>
<dbReference type="GO" id="GO:0033615">
    <property type="term" value="P:mitochondrial proton-transporting ATP synthase complex assembly"/>
    <property type="evidence" value="ECO:0007669"/>
    <property type="project" value="TreeGrafter"/>
</dbReference>
<organism evidence="2 3">
    <name type="scientific">Pelagomonas calceolata</name>
    <dbReference type="NCBI Taxonomy" id="35677"/>
    <lineage>
        <taxon>Eukaryota</taxon>
        <taxon>Sar</taxon>
        <taxon>Stramenopiles</taxon>
        <taxon>Ochrophyta</taxon>
        <taxon>Pelagophyceae</taxon>
        <taxon>Pelagomonadales</taxon>
        <taxon>Pelagomonadaceae</taxon>
        <taxon>Pelagomonas</taxon>
    </lineage>
</organism>
<protein>
    <recommendedName>
        <fullName evidence="4">Transmembrane protein 186</fullName>
    </recommendedName>
</protein>
<comment type="caution">
    <text evidence="2">The sequence shown here is derived from an EMBL/GenBank/DDBJ whole genome shotgun (WGS) entry which is preliminary data.</text>
</comment>
<evidence type="ECO:0008006" key="4">
    <source>
        <dbReference type="Google" id="ProtNLM"/>
    </source>
</evidence>
<feature type="transmembrane region" description="Helical" evidence="1">
    <location>
        <begin position="59"/>
        <end position="78"/>
    </location>
</feature>
<dbReference type="InterPro" id="IPR009724">
    <property type="entry name" value="TMEM70"/>
</dbReference>
<keyword evidence="1" id="KW-1133">Transmembrane helix</keyword>
<dbReference type="EMBL" id="CAKKNE010000004">
    <property type="protein sequence ID" value="CAH0373847.1"/>
    <property type="molecule type" value="Genomic_DNA"/>
</dbReference>
<evidence type="ECO:0000313" key="3">
    <source>
        <dbReference type="Proteomes" id="UP000789595"/>
    </source>
</evidence>
<keyword evidence="1" id="KW-0812">Transmembrane</keyword>